<feature type="transmembrane region" description="Helical" evidence="7">
    <location>
        <begin position="179"/>
        <end position="204"/>
    </location>
</feature>
<dbReference type="InterPro" id="IPR005769">
    <property type="entry name" value="PhnE/PtxC"/>
</dbReference>
<comment type="subcellular location">
    <subcellularLocation>
        <location evidence="1 7">Cell membrane</location>
        <topology evidence="1 7">Multi-pass membrane protein</topology>
    </subcellularLocation>
</comment>
<sequence length="264" mass="29516">MEKGQKDIFTQRRKMMVCLLVFLLGLYTFSAVGTNFDLLASLPSIPAGFGWLFINFVPTEASLEYLPMILTKLWQTMLMSVTATTTAAIFALFMAIFGSRETGIHPLVKGFAHVLASFFRNMPIVVWAMILLLSFKQSEFTGYLAIFFATFGYLTRAFMETIDEIAGSTIEALTATGASYFQVIFQGVLPMVGSQLISWVLFLIENNIRDATLVGILTGTGIGFLFDLYYKKFQYDITGMIILTIVIVVIGLELFSNKIRRSII</sequence>
<evidence type="ECO:0000256" key="1">
    <source>
        <dbReference type="ARBA" id="ARBA00004651"/>
    </source>
</evidence>
<proteinExistence type="inferred from homology"/>
<comment type="similarity">
    <text evidence="7">Belongs to the binding-protein-dependent transport system permease family.</text>
</comment>
<feature type="domain" description="ABC transmembrane type-1" evidence="8">
    <location>
        <begin position="73"/>
        <end position="256"/>
    </location>
</feature>
<dbReference type="PANTHER" id="PTHR30043">
    <property type="entry name" value="PHOSPHONATES TRANSPORT SYSTEM PERMEASE PROTEIN"/>
    <property type="match status" value="1"/>
</dbReference>
<dbReference type="Proteomes" id="UP000664495">
    <property type="component" value="Unassembled WGS sequence"/>
</dbReference>
<evidence type="ECO:0000256" key="4">
    <source>
        <dbReference type="ARBA" id="ARBA00022692"/>
    </source>
</evidence>
<keyword evidence="6 7" id="KW-0472">Membrane</keyword>
<evidence type="ECO:0000259" key="8">
    <source>
        <dbReference type="PROSITE" id="PS50928"/>
    </source>
</evidence>
<dbReference type="PROSITE" id="PS50928">
    <property type="entry name" value="ABC_TM1"/>
    <property type="match status" value="1"/>
</dbReference>
<dbReference type="SUPFAM" id="SSF161098">
    <property type="entry name" value="MetI-like"/>
    <property type="match status" value="1"/>
</dbReference>
<dbReference type="RefSeq" id="WP_207109274.1">
    <property type="nucleotide sequence ID" value="NZ_JAFLVR010000035.1"/>
</dbReference>
<keyword evidence="10" id="KW-1185">Reference proteome</keyword>
<feature type="transmembrane region" description="Helical" evidence="7">
    <location>
        <begin position="140"/>
        <end position="159"/>
    </location>
</feature>
<feature type="transmembrane region" description="Helical" evidence="7">
    <location>
        <begin position="110"/>
        <end position="133"/>
    </location>
</feature>
<feature type="transmembrane region" description="Helical" evidence="7">
    <location>
        <begin position="78"/>
        <end position="98"/>
    </location>
</feature>
<dbReference type="NCBIfam" id="TIGR01097">
    <property type="entry name" value="PhnE"/>
    <property type="match status" value="1"/>
</dbReference>
<dbReference type="Gene3D" id="1.10.3720.10">
    <property type="entry name" value="MetI-like"/>
    <property type="match status" value="1"/>
</dbReference>
<evidence type="ECO:0000313" key="9">
    <source>
        <dbReference type="EMBL" id="MBO0453503.1"/>
    </source>
</evidence>
<dbReference type="PANTHER" id="PTHR30043:SF1">
    <property type="entry name" value="ABC TRANSPORT SYSTEM PERMEASE PROTEIN P69"/>
    <property type="match status" value="1"/>
</dbReference>
<evidence type="ECO:0000313" key="10">
    <source>
        <dbReference type="Proteomes" id="UP000664495"/>
    </source>
</evidence>
<feature type="transmembrane region" description="Helical" evidence="7">
    <location>
        <begin position="211"/>
        <end position="231"/>
    </location>
</feature>
<evidence type="ECO:0000256" key="6">
    <source>
        <dbReference type="ARBA" id="ARBA00023136"/>
    </source>
</evidence>
<protein>
    <submittedName>
        <fullName evidence="9">Phosphonate ABC transporter, permease protein PhnE</fullName>
    </submittedName>
</protein>
<evidence type="ECO:0000256" key="5">
    <source>
        <dbReference type="ARBA" id="ARBA00022989"/>
    </source>
</evidence>
<comment type="caution">
    <text evidence="9">The sequence shown here is derived from an EMBL/GenBank/DDBJ whole genome shotgun (WGS) entry which is preliminary data.</text>
</comment>
<feature type="transmembrane region" description="Helical" evidence="7">
    <location>
        <begin position="237"/>
        <end position="255"/>
    </location>
</feature>
<dbReference type="Pfam" id="PF00528">
    <property type="entry name" value="BPD_transp_1"/>
    <property type="match status" value="1"/>
</dbReference>
<evidence type="ECO:0000256" key="3">
    <source>
        <dbReference type="ARBA" id="ARBA00022475"/>
    </source>
</evidence>
<keyword evidence="4 7" id="KW-0812">Transmembrane</keyword>
<organism evidence="9 10">
    <name type="scientific">Candidatus Enterococcus murrayae</name>
    <dbReference type="NCBI Taxonomy" id="2815321"/>
    <lineage>
        <taxon>Bacteria</taxon>
        <taxon>Bacillati</taxon>
        <taxon>Bacillota</taxon>
        <taxon>Bacilli</taxon>
        <taxon>Lactobacillales</taxon>
        <taxon>Enterococcaceae</taxon>
        <taxon>Enterococcus</taxon>
    </lineage>
</organism>
<accession>A0ABS3HJN9</accession>
<keyword evidence="3" id="KW-1003">Cell membrane</keyword>
<name>A0ABS3HJN9_9ENTE</name>
<dbReference type="EMBL" id="JAFLVR010000035">
    <property type="protein sequence ID" value="MBO0453503.1"/>
    <property type="molecule type" value="Genomic_DNA"/>
</dbReference>
<keyword evidence="5 7" id="KW-1133">Transmembrane helix</keyword>
<gene>
    <name evidence="9" type="primary">phnE</name>
    <name evidence="9" type="ORF">JZO85_14655</name>
</gene>
<dbReference type="InterPro" id="IPR000515">
    <property type="entry name" value="MetI-like"/>
</dbReference>
<evidence type="ECO:0000256" key="7">
    <source>
        <dbReference type="RuleBase" id="RU363032"/>
    </source>
</evidence>
<reference evidence="9 10" key="1">
    <citation type="submission" date="2021-03" db="EMBL/GenBank/DDBJ databases">
        <title>Enterococcal diversity collection.</title>
        <authorList>
            <person name="Gilmore M.S."/>
            <person name="Schwartzman J."/>
            <person name="Van Tyne D."/>
            <person name="Martin M."/>
            <person name="Earl A.M."/>
            <person name="Manson A.L."/>
            <person name="Straub T."/>
            <person name="Salamzade R."/>
            <person name="Saavedra J."/>
            <person name="Lebreton F."/>
            <person name="Prichula J."/>
            <person name="Schaufler K."/>
            <person name="Gaca A."/>
            <person name="Sgardioli B."/>
            <person name="Wagenaar J."/>
            <person name="Strong T."/>
        </authorList>
    </citation>
    <scope>NUCLEOTIDE SEQUENCE [LARGE SCALE GENOMIC DNA]</scope>
    <source>
        <strain evidence="9 10">MJM16</strain>
    </source>
</reference>
<dbReference type="CDD" id="cd06261">
    <property type="entry name" value="TM_PBP2"/>
    <property type="match status" value="1"/>
</dbReference>
<dbReference type="InterPro" id="IPR035906">
    <property type="entry name" value="MetI-like_sf"/>
</dbReference>
<keyword evidence="2 7" id="KW-0813">Transport</keyword>
<evidence type="ECO:0000256" key="2">
    <source>
        <dbReference type="ARBA" id="ARBA00022448"/>
    </source>
</evidence>